<evidence type="ECO:0000256" key="1">
    <source>
        <dbReference type="PROSITE-ProRule" id="PRU00339"/>
    </source>
</evidence>
<dbReference type="InterPro" id="IPR011990">
    <property type="entry name" value="TPR-like_helical_dom_sf"/>
</dbReference>
<evidence type="ECO:0000313" key="3">
    <source>
        <dbReference type="Proteomes" id="UP001163644"/>
    </source>
</evidence>
<dbReference type="InterPro" id="IPR019734">
    <property type="entry name" value="TPR_rpt"/>
</dbReference>
<organism evidence="2 3">
    <name type="scientific">Pseudomonas viridiflava</name>
    <name type="common">Phytomonas viridiflava</name>
    <dbReference type="NCBI Taxonomy" id="33069"/>
    <lineage>
        <taxon>Bacteria</taxon>
        <taxon>Pseudomonadati</taxon>
        <taxon>Pseudomonadota</taxon>
        <taxon>Gammaproteobacteria</taxon>
        <taxon>Pseudomonadales</taxon>
        <taxon>Pseudomonadaceae</taxon>
        <taxon>Pseudomonas</taxon>
    </lineage>
</organism>
<dbReference type="PROSITE" id="PS50005">
    <property type="entry name" value="TPR"/>
    <property type="match status" value="1"/>
</dbReference>
<gene>
    <name evidence="2" type="ORF">EZZ81_26220</name>
</gene>
<dbReference type="EMBL" id="CP036495">
    <property type="protein sequence ID" value="UZA71546.1"/>
    <property type="molecule type" value="Genomic_DNA"/>
</dbReference>
<protein>
    <submittedName>
        <fullName evidence="2">Tetratricopeptide repeat protein</fullName>
    </submittedName>
</protein>
<keyword evidence="1" id="KW-0802">TPR repeat</keyword>
<name>A0AA46ZV66_PSEVI</name>
<accession>A0AA46ZV66</accession>
<dbReference type="Gene3D" id="1.25.40.10">
    <property type="entry name" value="Tetratricopeptide repeat domain"/>
    <property type="match status" value="1"/>
</dbReference>
<dbReference type="Proteomes" id="UP001163644">
    <property type="component" value="Chromosome"/>
</dbReference>
<evidence type="ECO:0000313" key="2">
    <source>
        <dbReference type="EMBL" id="UZA71546.1"/>
    </source>
</evidence>
<proteinExistence type="predicted"/>
<sequence length="285" mass="31330">MFNREMMTVTLSLSCSMLCHADTDPVDIVGIGGSTLHFSHFNEKFGGWSHVEYKSPTHRFLLYAPPDGTVDSGIGVVAGSDNSMVSPDKKNVLIQRTAIGYVEDPQGNRIVSEQTHCDVISLKSGCAKNLGSAIQCDGEWVGDAWKDSTGHLFDFSTSGSSPQEVRNQASKLSSARPRALSLSDTLFMGGPSYMACYPVDEDIAAYNDLGFYFAEGGEHLWAMQIYEKLLDLAPRRIPLQLNVADSLWALGRHDDAKSQYAIYRDAMLTKAPANRIPDRAELRLK</sequence>
<feature type="repeat" description="TPR" evidence="1">
    <location>
        <begin position="203"/>
        <end position="236"/>
    </location>
</feature>
<dbReference type="RefSeq" id="WP_029244052.1">
    <property type="nucleotide sequence ID" value="NZ_CP036495.1"/>
</dbReference>
<reference evidence="2" key="1">
    <citation type="submission" date="2019-02" db="EMBL/GenBank/DDBJ databases">
        <authorList>
            <person name="Lutz S."/>
            <person name="Schori C."/>
            <person name="Ahrens C.H."/>
            <person name="Gueguen E."/>
        </authorList>
    </citation>
    <scope>NUCLEOTIDE SEQUENCE</scope>
    <source>
        <strain evidence="2">Psy35</strain>
    </source>
</reference>
<dbReference type="SUPFAM" id="SSF48452">
    <property type="entry name" value="TPR-like"/>
    <property type="match status" value="1"/>
</dbReference>
<dbReference type="AlphaFoldDB" id="A0AA46ZV66"/>